<accession>A0ABT3B6U1</accession>
<dbReference type="Proteomes" id="UP001526143">
    <property type="component" value="Unassembled WGS sequence"/>
</dbReference>
<reference evidence="1 2" key="1">
    <citation type="submission" date="2022-10" db="EMBL/GenBank/DDBJ databases">
        <title>Identification of biosynthetic pathway for the production of the potent trypsin inhibitor radiosumin.</title>
        <authorList>
            <person name="Fewer D.P."/>
            <person name="Delbaje E."/>
            <person name="Ouyang X."/>
            <person name="Agostino P.D."/>
            <person name="Wahlsten M."/>
            <person name="Jokela J."/>
            <person name="Permi P."/>
            <person name="Haapaniemi E."/>
            <person name="Koistinen H."/>
        </authorList>
    </citation>
    <scope>NUCLEOTIDE SEQUENCE [LARGE SCALE GENOMIC DNA]</scope>
    <source>
        <strain evidence="1 2">NIES-515</strain>
    </source>
</reference>
<gene>
    <name evidence="1" type="ORF">OGM63_26885</name>
</gene>
<dbReference type="RefSeq" id="WP_263748786.1">
    <property type="nucleotide sequence ID" value="NZ_JAOWRF010000386.1"/>
</dbReference>
<evidence type="ECO:0000313" key="1">
    <source>
        <dbReference type="EMBL" id="MCV3217091.1"/>
    </source>
</evidence>
<evidence type="ECO:0000313" key="2">
    <source>
        <dbReference type="Proteomes" id="UP001526143"/>
    </source>
</evidence>
<dbReference type="EMBL" id="JAOWRF010000386">
    <property type="protein sequence ID" value="MCV3217091.1"/>
    <property type="molecule type" value="Genomic_DNA"/>
</dbReference>
<name>A0ABT3B6U1_9CYAN</name>
<evidence type="ECO:0008006" key="3">
    <source>
        <dbReference type="Google" id="ProtNLM"/>
    </source>
</evidence>
<organism evidence="1 2">
    <name type="scientific">Plectonema radiosum NIES-515</name>
    <dbReference type="NCBI Taxonomy" id="2986073"/>
    <lineage>
        <taxon>Bacteria</taxon>
        <taxon>Bacillati</taxon>
        <taxon>Cyanobacteriota</taxon>
        <taxon>Cyanophyceae</taxon>
        <taxon>Oscillatoriophycideae</taxon>
        <taxon>Oscillatoriales</taxon>
        <taxon>Microcoleaceae</taxon>
        <taxon>Plectonema</taxon>
    </lineage>
</organism>
<comment type="caution">
    <text evidence="1">The sequence shown here is derived from an EMBL/GenBank/DDBJ whole genome shotgun (WGS) entry which is preliminary data.</text>
</comment>
<protein>
    <recommendedName>
        <fullName evidence="3">Replication-related protein</fullName>
    </recommendedName>
</protein>
<sequence length="747" mass="84289">MYLPENLDDFAKSNRTNFSKTKIKPHLPADPVGQRYIKYFWHPFSAIVAPVPTIVSKPAWSTINYYLQASQLWSLHADNKQLVGVRFGSETLYATIDLDFGGDYHNYESIKRIKGALEDIGIVDIVPIQSSFSGGYHLIITFTSLLPTFNLACAIEQTLKDAGFIIRKGHLEIFPNVKPWAENCIINYNAIRCPMQPGSGALLLNNDLQPISDDVSIFLNHCDFAARRQDLTKLKYACKKARLRHNRERYHKKASANVEEWRANWEEIIATGWTGRGQTNTLLQIFVGYGIVFLDLEGDKLVEFCLSTAINASGYTQYCRHQHEIETRVRHWVECTIRHKWYTPYASYPERLLGTFSATFAEALRDFGRLAKKPKDNVIPFDRRQAQNNHRSQSAQRRIRWAVNALEWGEGLPCQSTERSKAISGEYKRQFNKTLSLETLHKHKYLWHPNSYIADPWAEKSNYGHIDNFLTPETNQKAQNPYQTERYGHSPYMKVLCLPPAATAPQGLEPAEVVEQTSVCQSDSGVTQSAENVEFINYSNSPENDLNQLSNQLENSVTTNILQSNSLTSNQDFIYSYSSGESPKSDKQNLSFAEDNGLDVVSTPAVVPSSSQEIALNGYLGASEADLTPALRTSEPLRQNANNAYLDASCRDATADTDARIEQLKRVTKLRLMALTKARAKVRQYCMIVGRIISGSERSHLEQIAKMQFYLDSGDEMLVAEAEAWAAANPGCLPFSLESAFARRADS</sequence>
<keyword evidence="2" id="KW-1185">Reference proteome</keyword>
<proteinExistence type="predicted"/>